<feature type="transmembrane region" description="Helical" evidence="1">
    <location>
        <begin position="241"/>
        <end position="263"/>
    </location>
</feature>
<gene>
    <name evidence="2" type="ORF">NTJ_15867</name>
</gene>
<accession>A0ABN7BF98</accession>
<keyword evidence="1" id="KW-0812">Transmembrane</keyword>
<name>A0ABN7BF98_9HEMI</name>
<evidence type="ECO:0000313" key="3">
    <source>
        <dbReference type="Proteomes" id="UP001307889"/>
    </source>
</evidence>
<evidence type="ECO:0000256" key="1">
    <source>
        <dbReference type="SAM" id="Phobius"/>
    </source>
</evidence>
<feature type="transmembrane region" description="Helical" evidence="1">
    <location>
        <begin position="200"/>
        <end position="221"/>
    </location>
</feature>
<keyword evidence="1" id="KW-0472">Membrane</keyword>
<organism evidence="2 3">
    <name type="scientific">Nesidiocoris tenuis</name>
    <dbReference type="NCBI Taxonomy" id="355587"/>
    <lineage>
        <taxon>Eukaryota</taxon>
        <taxon>Metazoa</taxon>
        <taxon>Ecdysozoa</taxon>
        <taxon>Arthropoda</taxon>
        <taxon>Hexapoda</taxon>
        <taxon>Insecta</taxon>
        <taxon>Pterygota</taxon>
        <taxon>Neoptera</taxon>
        <taxon>Paraneoptera</taxon>
        <taxon>Hemiptera</taxon>
        <taxon>Heteroptera</taxon>
        <taxon>Panheteroptera</taxon>
        <taxon>Cimicomorpha</taxon>
        <taxon>Miridae</taxon>
        <taxon>Dicyphina</taxon>
        <taxon>Nesidiocoris</taxon>
    </lineage>
</organism>
<proteinExistence type="predicted"/>
<evidence type="ECO:0008006" key="4">
    <source>
        <dbReference type="Google" id="ProtNLM"/>
    </source>
</evidence>
<sequence>MGNRFLGLCRILGFYPFTEAGRYVGSWNLLSTLLHLSFGIGTVALTLVTSGILLEMRELFRKQTFMYGTISCVRASISTAAVFGTLMNFEFRSGQLEHVARHCRSEHPSSKYLNITIWYLFSAASRLVIWIFAIIQMPTNLNILMAGSEFLLSYLQTFIGIMLLQYIYFIDFIVCRLCETTNLIDRKLVNIYTHAELVEIMIKINSFYSIPNLGLLGVYFVEVLSRNFYLSRNVMAMNQPVIQLYAIDNIVALVTALHGIWILTKSSSVGYESVSTNIEQ</sequence>
<protein>
    <recommendedName>
        <fullName evidence="4">Gustatory receptor</fullName>
    </recommendedName>
</protein>
<feature type="transmembrane region" description="Helical" evidence="1">
    <location>
        <begin position="112"/>
        <end position="135"/>
    </location>
</feature>
<feature type="transmembrane region" description="Helical" evidence="1">
    <location>
        <begin position="36"/>
        <end position="54"/>
    </location>
</feature>
<dbReference type="EMBL" id="AP028923">
    <property type="protein sequence ID" value="BET03049.1"/>
    <property type="molecule type" value="Genomic_DNA"/>
</dbReference>
<evidence type="ECO:0000313" key="2">
    <source>
        <dbReference type="EMBL" id="BET03049.1"/>
    </source>
</evidence>
<keyword evidence="1" id="KW-1133">Transmembrane helix</keyword>
<reference evidence="2 3" key="1">
    <citation type="submission" date="2023-09" db="EMBL/GenBank/DDBJ databases">
        <title>Nesidiocoris tenuis whole genome shotgun sequence.</title>
        <authorList>
            <person name="Shibata T."/>
            <person name="Shimoda M."/>
            <person name="Kobayashi T."/>
            <person name="Uehara T."/>
        </authorList>
    </citation>
    <scope>NUCLEOTIDE SEQUENCE [LARGE SCALE GENOMIC DNA]</scope>
    <source>
        <strain evidence="2 3">Japan</strain>
    </source>
</reference>
<keyword evidence="3" id="KW-1185">Reference proteome</keyword>
<dbReference type="Proteomes" id="UP001307889">
    <property type="component" value="Chromosome 15"/>
</dbReference>
<feature type="transmembrane region" description="Helical" evidence="1">
    <location>
        <begin position="155"/>
        <end position="179"/>
    </location>
</feature>